<dbReference type="GO" id="GO:0003756">
    <property type="term" value="F:protein disulfide isomerase activity"/>
    <property type="evidence" value="ECO:0007669"/>
    <property type="project" value="UniProtKB-EC"/>
</dbReference>
<evidence type="ECO:0000256" key="3">
    <source>
        <dbReference type="ARBA" id="ARBA00012723"/>
    </source>
</evidence>
<evidence type="ECO:0000256" key="11">
    <source>
        <dbReference type="SAM" id="SignalP"/>
    </source>
</evidence>
<dbReference type="InterPro" id="IPR017937">
    <property type="entry name" value="Thioredoxin_CS"/>
</dbReference>
<dbReference type="PANTHER" id="PTHR45672:SF17">
    <property type="entry name" value="PROTEIN DISULFIDE-ISOMERASE LIKE 2-1"/>
    <property type="match status" value="1"/>
</dbReference>
<dbReference type="GO" id="GO:0006457">
    <property type="term" value="P:protein folding"/>
    <property type="evidence" value="ECO:0007669"/>
    <property type="project" value="TreeGrafter"/>
</dbReference>
<dbReference type="EMBL" id="VEPZ02001756">
    <property type="protein sequence ID" value="KAE8657631.1"/>
    <property type="molecule type" value="Genomic_DNA"/>
</dbReference>
<dbReference type="NCBIfam" id="TIGR01126">
    <property type="entry name" value="pdi_dom"/>
    <property type="match status" value="1"/>
</dbReference>
<evidence type="ECO:0000313" key="13">
    <source>
        <dbReference type="EMBL" id="KAE8657631.1"/>
    </source>
</evidence>
<keyword evidence="8" id="KW-0676">Redox-active center</keyword>
<reference evidence="13" key="1">
    <citation type="submission" date="2019-09" db="EMBL/GenBank/DDBJ databases">
        <title>Draft genome information of white flower Hibiscus syriacus.</title>
        <authorList>
            <person name="Kim Y.-M."/>
        </authorList>
    </citation>
    <scope>NUCLEOTIDE SEQUENCE [LARGE SCALE GENOMIC DNA]</scope>
    <source>
        <strain evidence="13">YM2019G1</strain>
    </source>
</reference>
<dbReference type="Proteomes" id="UP000436088">
    <property type="component" value="Unassembled WGS sequence"/>
</dbReference>
<dbReference type="AlphaFoldDB" id="A0A6A2WHQ1"/>
<evidence type="ECO:0000256" key="7">
    <source>
        <dbReference type="ARBA" id="ARBA00023235"/>
    </source>
</evidence>
<keyword evidence="4 11" id="KW-0732">Signal</keyword>
<keyword evidence="5" id="KW-0677">Repeat</keyword>
<dbReference type="InterPro" id="IPR051063">
    <property type="entry name" value="PDI"/>
</dbReference>
<proteinExistence type="inferred from homology"/>
<evidence type="ECO:0000259" key="12">
    <source>
        <dbReference type="PROSITE" id="PS51352"/>
    </source>
</evidence>
<protein>
    <recommendedName>
        <fullName evidence="3">protein disulfide-isomerase</fullName>
        <ecNumber evidence="3">5.3.4.1</ecNumber>
    </recommendedName>
    <alternativeName>
        <fullName evidence="9">P5</fullName>
    </alternativeName>
</protein>
<dbReference type="PRINTS" id="PR00421">
    <property type="entry name" value="THIOREDOXIN"/>
</dbReference>
<dbReference type="SUPFAM" id="SSF52833">
    <property type="entry name" value="Thioredoxin-like"/>
    <property type="match status" value="2"/>
</dbReference>
<evidence type="ECO:0000256" key="8">
    <source>
        <dbReference type="ARBA" id="ARBA00023284"/>
    </source>
</evidence>
<dbReference type="Gene3D" id="3.40.30.10">
    <property type="entry name" value="Glutaredoxin"/>
    <property type="match status" value="2"/>
</dbReference>
<keyword evidence="14" id="KW-1185">Reference proteome</keyword>
<dbReference type="InterPro" id="IPR036249">
    <property type="entry name" value="Thioredoxin-like_sf"/>
</dbReference>
<name>A0A6A2WHQ1_HIBSY</name>
<dbReference type="InterPro" id="IPR005788">
    <property type="entry name" value="PDI_thioredoxin-like_dom"/>
</dbReference>
<dbReference type="PROSITE" id="PS00194">
    <property type="entry name" value="THIOREDOXIN_1"/>
    <property type="match status" value="2"/>
</dbReference>
<evidence type="ECO:0000256" key="2">
    <source>
        <dbReference type="ARBA" id="ARBA00006347"/>
    </source>
</evidence>
<evidence type="ECO:0000256" key="6">
    <source>
        <dbReference type="ARBA" id="ARBA00023157"/>
    </source>
</evidence>
<evidence type="ECO:0000256" key="1">
    <source>
        <dbReference type="ARBA" id="ARBA00001182"/>
    </source>
</evidence>
<dbReference type="GO" id="GO:0005783">
    <property type="term" value="C:endoplasmic reticulum"/>
    <property type="evidence" value="ECO:0007669"/>
    <property type="project" value="InterPro"/>
</dbReference>
<dbReference type="FunFam" id="3.40.30.10:FF:000032">
    <property type="entry name" value="Protein disulfide-isomerase A6 homolog"/>
    <property type="match status" value="1"/>
</dbReference>
<evidence type="ECO:0000256" key="5">
    <source>
        <dbReference type="ARBA" id="ARBA00022737"/>
    </source>
</evidence>
<evidence type="ECO:0000313" key="14">
    <source>
        <dbReference type="Proteomes" id="UP000436088"/>
    </source>
</evidence>
<dbReference type="PANTHER" id="PTHR45672">
    <property type="entry name" value="PROTEIN DISULFIDE-ISOMERASE C17H9.14C-RELATED"/>
    <property type="match status" value="1"/>
</dbReference>
<sequence>MKSQIWLAFGTLALLLASALADVVVVLTEENFDKEVGQDRGALVEFYAPWCGHCKKLAPEYEKLGASFKKAKSVLIGKLFLLRWIVMNIRAYAANMVFKATQLFSGLLKALWNLKRPRTAEALAEYVNSEGGTNVKLATLPSNVAVLNADNFDEIVLDETKDVLVEFYAPWCGHCKNLAPTYEKVATAFNSEEGVVVANLDADKYRDLAEKYGISGFPTLKFFPKANKAGENYEGGRDLDDFVTFINEKCGTSRDAKGQLTSKAGILSSLDAIVKEFVAASADEKKSVFSKIEEEVEKFTGSTMRYGKIYLKAAKSCLEKGADYPKKEIERLQRILDKSISPAKADEFTLKKNILSTFASS</sequence>
<dbReference type="CDD" id="cd02998">
    <property type="entry name" value="PDI_a_ERp38"/>
    <property type="match status" value="1"/>
</dbReference>
<comment type="catalytic activity">
    <reaction evidence="1">
        <text>Catalyzes the rearrangement of -S-S- bonds in proteins.</text>
        <dbReference type="EC" id="5.3.4.1"/>
    </reaction>
</comment>
<dbReference type="InterPro" id="IPR011679">
    <property type="entry name" value="ERp29_C"/>
</dbReference>
<dbReference type="Pfam" id="PF00085">
    <property type="entry name" value="Thioredoxin"/>
    <property type="match status" value="2"/>
</dbReference>
<feature type="signal peptide" evidence="11">
    <location>
        <begin position="1"/>
        <end position="21"/>
    </location>
</feature>
<dbReference type="SUPFAM" id="SSF47933">
    <property type="entry name" value="ERP29 C domain-like"/>
    <property type="match status" value="1"/>
</dbReference>
<dbReference type="InterPro" id="IPR013766">
    <property type="entry name" value="Thioredoxin_domain"/>
</dbReference>
<evidence type="ECO:0000256" key="10">
    <source>
        <dbReference type="RuleBase" id="RU004208"/>
    </source>
</evidence>
<dbReference type="CDD" id="cd00238">
    <property type="entry name" value="ERp29c"/>
    <property type="match status" value="1"/>
</dbReference>
<dbReference type="Gene3D" id="1.20.1150.12">
    <property type="entry name" value="Endoplasmic reticulum resident protein 29, C-terminal domain"/>
    <property type="match status" value="1"/>
</dbReference>
<keyword evidence="7" id="KW-0413">Isomerase</keyword>
<feature type="domain" description="Thioredoxin" evidence="12">
    <location>
        <begin position="114"/>
        <end position="251"/>
    </location>
</feature>
<evidence type="ECO:0000256" key="4">
    <source>
        <dbReference type="ARBA" id="ARBA00022729"/>
    </source>
</evidence>
<evidence type="ECO:0000256" key="9">
    <source>
        <dbReference type="ARBA" id="ARBA00080925"/>
    </source>
</evidence>
<dbReference type="PROSITE" id="PS51352">
    <property type="entry name" value="THIOREDOXIN_2"/>
    <property type="match status" value="1"/>
</dbReference>
<gene>
    <name evidence="13" type="ORF">F3Y22_tig00116984pilonHSYRG00042</name>
</gene>
<dbReference type="InterPro" id="IPR036356">
    <property type="entry name" value="ERp29_C_sf"/>
</dbReference>
<feature type="chain" id="PRO_5025558945" description="protein disulfide-isomerase" evidence="11">
    <location>
        <begin position="22"/>
        <end position="361"/>
    </location>
</feature>
<dbReference type="EC" id="5.3.4.1" evidence="3"/>
<dbReference type="Pfam" id="PF07749">
    <property type="entry name" value="ERp29"/>
    <property type="match status" value="1"/>
</dbReference>
<organism evidence="13 14">
    <name type="scientific">Hibiscus syriacus</name>
    <name type="common">Rose of Sharon</name>
    <dbReference type="NCBI Taxonomy" id="106335"/>
    <lineage>
        <taxon>Eukaryota</taxon>
        <taxon>Viridiplantae</taxon>
        <taxon>Streptophyta</taxon>
        <taxon>Embryophyta</taxon>
        <taxon>Tracheophyta</taxon>
        <taxon>Spermatophyta</taxon>
        <taxon>Magnoliopsida</taxon>
        <taxon>eudicotyledons</taxon>
        <taxon>Gunneridae</taxon>
        <taxon>Pentapetalae</taxon>
        <taxon>rosids</taxon>
        <taxon>malvids</taxon>
        <taxon>Malvales</taxon>
        <taxon>Malvaceae</taxon>
        <taxon>Malvoideae</taxon>
        <taxon>Hibiscus</taxon>
    </lineage>
</organism>
<keyword evidence="6" id="KW-1015">Disulfide bond</keyword>
<accession>A0A6A2WHQ1</accession>
<comment type="caution">
    <text evidence="13">The sequence shown here is derived from an EMBL/GenBank/DDBJ whole genome shotgun (WGS) entry which is preliminary data.</text>
</comment>
<comment type="similarity">
    <text evidence="2 10">Belongs to the protein disulfide isomerase family.</text>
</comment>